<keyword evidence="2" id="KW-1185">Reference proteome</keyword>
<comment type="caution">
    <text evidence="1">The sequence shown here is derived from an EMBL/GenBank/DDBJ whole genome shotgun (WGS) entry which is preliminary data.</text>
</comment>
<reference evidence="1" key="1">
    <citation type="journal article" date="2021" name="New Phytol.">
        <title>Evolutionary innovations through gain and loss of genes in the ectomycorrhizal Boletales.</title>
        <authorList>
            <person name="Wu G."/>
            <person name="Miyauchi S."/>
            <person name="Morin E."/>
            <person name="Kuo A."/>
            <person name="Drula E."/>
            <person name="Varga T."/>
            <person name="Kohler A."/>
            <person name="Feng B."/>
            <person name="Cao Y."/>
            <person name="Lipzen A."/>
            <person name="Daum C."/>
            <person name="Hundley H."/>
            <person name="Pangilinan J."/>
            <person name="Johnson J."/>
            <person name="Barry K."/>
            <person name="LaButti K."/>
            <person name="Ng V."/>
            <person name="Ahrendt S."/>
            <person name="Min B."/>
            <person name="Choi I.G."/>
            <person name="Park H."/>
            <person name="Plett J.M."/>
            <person name="Magnuson J."/>
            <person name="Spatafora J.W."/>
            <person name="Nagy L.G."/>
            <person name="Henrissat B."/>
            <person name="Grigoriev I.V."/>
            <person name="Yang Z.L."/>
            <person name="Xu J."/>
            <person name="Martin F.M."/>
        </authorList>
    </citation>
    <scope>NUCLEOTIDE SEQUENCE</scope>
    <source>
        <strain evidence="1">ATCC 28755</strain>
    </source>
</reference>
<name>A0ACB7ZUM0_9AGAM</name>
<dbReference type="EMBL" id="MU268374">
    <property type="protein sequence ID" value="KAH7904745.1"/>
    <property type="molecule type" value="Genomic_DNA"/>
</dbReference>
<feature type="non-terminal residue" evidence="1">
    <location>
        <position position="460"/>
    </location>
</feature>
<organism evidence="1 2">
    <name type="scientific">Hygrophoropsis aurantiaca</name>
    <dbReference type="NCBI Taxonomy" id="72124"/>
    <lineage>
        <taxon>Eukaryota</taxon>
        <taxon>Fungi</taxon>
        <taxon>Dikarya</taxon>
        <taxon>Basidiomycota</taxon>
        <taxon>Agaricomycotina</taxon>
        <taxon>Agaricomycetes</taxon>
        <taxon>Agaricomycetidae</taxon>
        <taxon>Boletales</taxon>
        <taxon>Coniophorineae</taxon>
        <taxon>Hygrophoropsidaceae</taxon>
        <taxon>Hygrophoropsis</taxon>
    </lineage>
</organism>
<protein>
    <submittedName>
        <fullName evidence="1">Cytochrome P450</fullName>
    </submittedName>
</protein>
<evidence type="ECO:0000313" key="2">
    <source>
        <dbReference type="Proteomes" id="UP000790377"/>
    </source>
</evidence>
<accession>A0ACB7ZUM0</accession>
<evidence type="ECO:0000313" key="1">
    <source>
        <dbReference type="EMBL" id="KAH7904745.1"/>
    </source>
</evidence>
<proteinExistence type="predicted"/>
<gene>
    <name evidence="1" type="ORF">BJ138DRAFT_1175322</name>
</gene>
<dbReference type="Proteomes" id="UP000790377">
    <property type="component" value="Unassembled WGS sequence"/>
</dbReference>
<sequence length="460" mass="51536">MIELLCINQYSIMRFFPGPTPLPVIGNVLGLRTREPWVTYAQWGNIYGDLVYSRLFQQEVIVINSEKVATALMQQRSYNYSDRAYSAITEPIGLAFSSVRLPYGDRWRQHRRILGLDHSVYRYAYETGPNDPVIAKIQESAGLMFKMATPFNAAMLSVFPFIMHIPLWLPGSSFRRNVMLCRNRAKAMIEAPYRFVKFSDTSGLSMVSDALQRNNDGGEEYKTAIKESSATAFGAATETTSSTLLVFILAMILNPQVQERAQLEIDSVVGIGRLPNFDDRSSMPFVEAVLREVLRWHPVAPLGVPHATTNSDVYNGYLIPKGASIVPNIWAMTHNEAKYPNPSAFIPERFLTTDGQLTDDTVAFAFGFGRRVCVGRHVADASLWAAMTSMLSVFKFMPAKNMQGEDVAPEPRWTSGLTSRPVAFPCRIIPRSPTMDAQNLLCSSCLRLPIHEKVENIRSV</sequence>